<accession>A0A1N7NDZ2</accession>
<dbReference type="InterPro" id="IPR002048">
    <property type="entry name" value="EF_hand_dom"/>
</dbReference>
<protein>
    <submittedName>
        <fullName evidence="4">EF hand</fullName>
    </submittedName>
</protein>
<dbReference type="AlphaFoldDB" id="A0A1N7NDZ2"/>
<feature type="chain" id="PRO_5012275378" evidence="2">
    <location>
        <begin position="23"/>
        <end position="246"/>
    </location>
</feature>
<dbReference type="PROSITE" id="PS50222">
    <property type="entry name" value="EF_HAND_2"/>
    <property type="match status" value="1"/>
</dbReference>
<dbReference type="Proteomes" id="UP000186221">
    <property type="component" value="Unassembled WGS sequence"/>
</dbReference>
<dbReference type="SUPFAM" id="SSF47473">
    <property type="entry name" value="EF-hand"/>
    <property type="match status" value="1"/>
</dbReference>
<dbReference type="GO" id="GO:0005509">
    <property type="term" value="F:calcium ion binding"/>
    <property type="evidence" value="ECO:0007669"/>
    <property type="project" value="InterPro"/>
</dbReference>
<keyword evidence="5" id="KW-1185">Reference proteome</keyword>
<feature type="compositionally biased region" description="Low complexity" evidence="1">
    <location>
        <begin position="108"/>
        <end position="134"/>
    </location>
</feature>
<feature type="signal peptide" evidence="2">
    <location>
        <begin position="1"/>
        <end position="22"/>
    </location>
</feature>
<evidence type="ECO:0000313" key="4">
    <source>
        <dbReference type="EMBL" id="SIS96498.1"/>
    </source>
</evidence>
<feature type="compositionally biased region" description="Gly residues" evidence="1">
    <location>
        <begin position="135"/>
        <end position="147"/>
    </location>
</feature>
<feature type="region of interest" description="Disordered" evidence="1">
    <location>
        <begin position="102"/>
        <end position="191"/>
    </location>
</feature>
<proteinExistence type="predicted"/>
<evidence type="ECO:0000256" key="2">
    <source>
        <dbReference type="SAM" id="SignalP"/>
    </source>
</evidence>
<evidence type="ECO:0000259" key="3">
    <source>
        <dbReference type="PROSITE" id="PS50222"/>
    </source>
</evidence>
<dbReference type="InterPro" id="IPR018247">
    <property type="entry name" value="EF_Hand_1_Ca_BS"/>
</dbReference>
<evidence type="ECO:0000256" key="1">
    <source>
        <dbReference type="SAM" id="MobiDB-lite"/>
    </source>
</evidence>
<gene>
    <name evidence="4" type="ORF">SAMN05421580_107194</name>
</gene>
<dbReference type="Pfam" id="PF13202">
    <property type="entry name" value="EF-hand_5"/>
    <property type="match status" value="1"/>
</dbReference>
<feature type="domain" description="EF-hand" evidence="3">
    <location>
        <begin position="51"/>
        <end position="86"/>
    </location>
</feature>
<name>A0A1N7NDZ2_9RHOB</name>
<feature type="compositionally biased region" description="Gly residues" evidence="1">
    <location>
        <begin position="157"/>
        <end position="173"/>
    </location>
</feature>
<sequence>MKRLITFTAALALVAGSVPALAQDAPEPVVPGQEFMLMWDLDSDGQVTLDEAREHRSDIFTMFDEDENGSFSPEELKGIDEFKLAQLDAGMGPGHQMPEGMQPGQGMRAQGMAPPQGQQMQPRRGMGQGMQPQGRGMGPGQGQGRGQGMMAQQQGRGPQGMGPQGRGMQGQGPQGQPMRGQGMGPGSAMQGSGFFAAAEDEMMRFDRNRDAKVTKLEFVDGTKDWFAMRDMNGDGVITPDDFGPRR</sequence>
<reference evidence="5" key="1">
    <citation type="submission" date="2017-01" db="EMBL/GenBank/DDBJ databases">
        <authorList>
            <person name="Varghese N."/>
            <person name="Submissions S."/>
        </authorList>
    </citation>
    <scope>NUCLEOTIDE SEQUENCE [LARGE SCALE GENOMIC DNA]</scope>
    <source>
        <strain evidence="5">DSM 19945</strain>
    </source>
</reference>
<dbReference type="STRING" id="453582.SAMN05421580_107194"/>
<evidence type="ECO:0000313" key="5">
    <source>
        <dbReference type="Proteomes" id="UP000186221"/>
    </source>
</evidence>
<dbReference type="RefSeq" id="WP_076485225.1">
    <property type="nucleotide sequence ID" value="NZ_FTOG01000007.1"/>
</dbReference>
<dbReference type="PROSITE" id="PS00018">
    <property type="entry name" value="EF_HAND_1"/>
    <property type="match status" value="1"/>
</dbReference>
<dbReference type="OrthoDB" id="7631435at2"/>
<keyword evidence="2" id="KW-0732">Signal</keyword>
<dbReference type="Gene3D" id="1.10.238.10">
    <property type="entry name" value="EF-hand"/>
    <property type="match status" value="1"/>
</dbReference>
<dbReference type="InterPro" id="IPR011992">
    <property type="entry name" value="EF-hand-dom_pair"/>
</dbReference>
<organism evidence="4 5">
    <name type="scientific">Rhodobacter aestuarii</name>
    <dbReference type="NCBI Taxonomy" id="453582"/>
    <lineage>
        <taxon>Bacteria</taxon>
        <taxon>Pseudomonadati</taxon>
        <taxon>Pseudomonadota</taxon>
        <taxon>Alphaproteobacteria</taxon>
        <taxon>Rhodobacterales</taxon>
        <taxon>Rhodobacter group</taxon>
        <taxon>Rhodobacter</taxon>
    </lineage>
</organism>
<dbReference type="EMBL" id="FTOG01000007">
    <property type="protein sequence ID" value="SIS96498.1"/>
    <property type="molecule type" value="Genomic_DNA"/>
</dbReference>